<keyword evidence="2" id="KW-0678">Repressor</keyword>
<dbReference type="InterPro" id="IPR028364">
    <property type="entry name" value="Ribosomal_uL1/biogenesis"/>
</dbReference>
<dbReference type="Gene3D" id="3.30.190.20">
    <property type="match status" value="1"/>
</dbReference>
<dbReference type="GO" id="GO:0003723">
    <property type="term" value="F:RNA binding"/>
    <property type="evidence" value="ECO:0007669"/>
    <property type="project" value="InterPro"/>
</dbReference>
<dbReference type="InterPro" id="IPR023674">
    <property type="entry name" value="Ribosomal_uL1-like"/>
</dbReference>
<evidence type="ECO:0000256" key="6">
    <source>
        <dbReference type="ARBA" id="ARBA00035241"/>
    </source>
</evidence>
<evidence type="ECO:0000256" key="1">
    <source>
        <dbReference type="ARBA" id="ARBA00010531"/>
    </source>
</evidence>
<evidence type="ECO:0000256" key="4">
    <source>
        <dbReference type="ARBA" id="ARBA00022980"/>
    </source>
</evidence>
<keyword evidence="5" id="KW-0687">Ribonucleoprotein</keyword>
<dbReference type="AlphaFoldDB" id="A0A1F7J6C1"/>
<dbReference type="GO" id="GO:0006412">
    <property type="term" value="P:translation"/>
    <property type="evidence" value="ECO:0007669"/>
    <property type="project" value="InterPro"/>
</dbReference>
<organism evidence="9 10">
    <name type="scientific">Candidatus Roizmanbacteria bacterium RIFCSPLOWO2_01_FULL_40_42</name>
    <dbReference type="NCBI Taxonomy" id="1802066"/>
    <lineage>
        <taxon>Bacteria</taxon>
        <taxon>Candidatus Roizmaniibacteriota</taxon>
    </lineage>
</organism>
<accession>A0A1F7J6C1</accession>
<evidence type="ECO:0000256" key="7">
    <source>
        <dbReference type="ARBA" id="ARBA00035452"/>
    </source>
</evidence>
<feature type="compositionally biased region" description="Basic and acidic residues" evidence="8">
    <location>
        <begin position="16"/>
        <end position="67"/>
    </location>
</feature>
<gene>
    <name evidence="9" type="ORF">A3B50_04360</name>
</gene>
<dbReference type="PANTHER" id="PTHR36427">
    <property type="entry name" value="54S RIBOSOMAL PROTEIN L1, MITOCHONDRIAL"/>
    <property type="match status" value="1"/>
</dbReference>
<feature type="region of interest" description="Disordered" evidence="8">
    <location>
        <begin position="1"/>
        <end position="76"/>
    </location>
</feature>
<dbReference type="Pfam" id="PF00687">
    <property type="entry name" value="Ribosomal_L1"/>
    <property type="match status" value="1"/>
</dbReference>
<dbReference type="EMBL" id="MGAQ01000004">
    <property type="protein sequence ID" value="OGK51170.1"/>
    <property type="molecule type" value="Genomic_DNA"/>
</dbReference>
<dbReference type="Gene3D" id="3.40.50.790">
    <property type="match status" value="1"/>
</dbReference>
<evidence type="ECO:0000256" key="8">
    <source>
        <dbReference type="SAM" id="MobiDB-lite"/>
    </source>
</evidence>
<keyword evidence="3" id="KW-0810">Translation regulation</keyword>
<name>A0A1F7J6C1_9BACT</name>
<dbReference type="GO" id="GO:0015934">
    <property type="term" value="C:large ribosomal subunit"/>
    <property type="evidence" value="ECO:0007669"/>
    <property type="project" value="InterPro"/>
</dbReference>
<evidence type="ECO:0000256" key="5">
    <source>
        <dbReference type="ARBA" id="ARBA00023274"/>
    </source>
</evidence>
<proteinExistence type="inferred from homology"/>
<reference evidence="9 10" key="1">
    <citation type="journal article" date="2016" name="Nat. Commun.">
        <title>Thousands of microbial genomes shed light on interconnected biogeochemical processes in an aquifer system.</title>
        <authorList>
            <person name="Anantharaman K."/>
            <person name="Brown C.T."/>
            <person name="Hug L.A."/>
            <person name="Sharon I."/>
            <person name="Castelle C.J."/>
            <person name="Probst A.J."/>
            <person name="Thomas B.C."/>
            <person name="Singh A."/>
            <person name="Wilkins M.J."/>
            <person name="Karaoz U."/>
            <person name="Brodie E.L."/>
            <person name="Williams K.H."/>
            <person name="Hubbard S.S."/>
            <person name="Banfield J.F."/>
        </authorList>
    </citation>
    <scope>NUCLEOTIDE SEQUENCE [LARGE SCALE GENOMIC DNA]</scope>
</reference>
<dbReference type="CDD" id="cd00403">
    <property type="entry name" value="Ribosomal_L1"/>
    <property type="match status" value="1"/>
</dbReference>
<evidence type="ECO:0000256" key="3">
    <source>
        <dbReference type="ARBA" id="ARBA00022845"/>
    </source>
</evidence>
<sequence>MGKVRTRIIGVDDIEEKQKKEQKKKLYEKKIEKRKDARSKPVKAESPEVNPKEDKKEVSEKVQEKKKVEKKAKAKVRGKKYQKAKKQVETGKKYSLKESISILKKIKYTKFDEAVELHVNLNKKGLRGEVSLPNSIGKTTRAVVVNQKVLDDIENGKIEFDVLITEPSFMPKLAKHAKVLGPRGLMPSPKTGTISDKPAEVLKKYTGGFIKWKSEQEAPLLHQMVGKISHEDKKLEDNVKALLAAVGKEQVESVYIKTTMSPGLKLDVETL</sequence>
<comment type="similarity">
    <text evidence="1">Belongs to the universal ribosomal protein uL1 family.</text>
</comment>
<keyword evidence="4" id="KW-0689">Ribosomal protein</keyword>
<evidence type="ECO:0000313" key="10">
    <source>
        <dbReference type="Proteomes" id="UP000178558"/>
    </source>
</evidence>
<dbReference type="GO" id="GO:0006417">
    <property type="term" value="P:regulation of translation"/>
    <property type="evidence" value="ECO:0007669"/>
    <property type="project" value="UniProtKB-KW"/>
</dbReference>
<dbReference type="Proteomes" id="UP000178558">
    <property type="component" value="Unassembled WGS sequence"/>
</dbReference>
<evidence type="ECO:0000313" key="9">
    <source>
        <dbReference type="EMBL" id="OGK51170.1"/>
    </source>
</evidence>
<dbReference type="GO" id="GO:0003735">
    <property type="term" value="F:structural constituent of ribosome"/>
    <property type="evidence" value="ECO:0007669"/>
    <property type="project" value="InterPro"/>
</dbReference>
<dbReference type="SUPFAM" id="SSF56808">
    <property type="entry name" value="Ribosomal protein L1"/>
    <property type="match status" value="1"/>
</dbReference>
<comment type="caution">
    <text evidence="9">The sequence shown here is derived from an EMBL/GenBank/DDBJ whole genome shotgun (WGS) entry which is preliminary data.</text>
</comment>
<evidence type="ECO:0000256" key="2">
    <source>
        <dbReference type="ARBA" id="ARBA00022491"/>
    </source>
</evidence>
<dbReference type="InterPro" id="IPR016095">
    <property type="entry name" value="Ribosomal_uL1_3-a/b-sand"/>
</dbReference>
<dbReference type="PANTHER" id="PTHR36427:SF3">
    <property type="entry name" value="LARGE RIBOSOMAL SUBUNIT PROTEIN UL1M"/>
    <property type="match status" value="1"/>
</dbReference>
<protein>
    <recommendedName>
        <fullName evidence="6">Large ribosomal subunit protein uL1</fullName>
    </recommendedName>
    <alternativeName>
        <fullName evidence="7">50S ribosomal protein L1</fullName>
    </alternativeName>
</protein>